<evidence type="ECO:0000259" key="9">
    <source>
        <dbReference type="PROSITE" id="PS50929"/>
    </source>
</evidence>
<dbReference type="InterPro" id="IPR011527">
    <property type="entry name" value="ABC1_TM_dom"/>
</dbReference>
<dbReference type="Proteomes" id="UP000184038">
    <property type="component" value="Unassembled WGS sequence"/>
</dbReference>
<evidence type="ECO:0000313" key="10">
    <source>
        <dbReference type="EMBL" id="SHM36128.1"/>
    </source>
</evidence>
<dbReference type="Gene3D" id="1.20.1560.10">
    <property type="entry name" value="ABC transporter type 1, transmembrane domain"/>
    <property type="match status" value="1"/>
</dbReference>
<dbReference type="PANTHER" id="PTHR24221:SF646">
    <property type="entry name" value="HAEMOLYSIN SECRETION ATP-BINDING PROTEIN"/>
    <property type="match status" value="1"/>
</dbReference>
<dbReference type="AlphaFoldDB" id="A0A1M7I660"/>
<dbReference type="InterPro" id="IPR003439">
    <property type="entry name" value="ABC_transporter-like_ATP-bd"/>
</dbReference>
<dbReference type="InterPro" id="IPR027417">
    <property type="entry name" value="P-loop_NTPase"/>
</dbReference>
<reference evidence="10 11" key="1">
    <citation type="submission" date="2016-11" db="EMBL/GenBank/DDBJ databases">
        <authorList>
            <person name="Jaros S."/>
            <person name="Januszkiewicz K."/>
            <person name="Wedrychowicz H."/>
        </authorList>
    </citation>
    <scope>NUCLEOTIDE SEQUENCE [LARGE SCALE GENOMIC DNA]</scope>
    <source>
        <strain evidence="10 11">DSM 15930</strain>
    </source>
</reference>
<keyword evidence="2 7" id="KW-0812">Transmembrane</keyword>
<evidence type="ECO:0000256" key="1">
    <source>
        <dbReference type="ARBA" id="ARBA00004651"/>
    </source>
</evidence>
<sequence length="593" mass="67190">MKSKNPKSLFKMLISLIINTFKACPIYFTFKSFIELMLGTFLALNIIALQSLFDEVSISLTDDRMYGKLIIDLIFLFICIEANPFLNCINTIIYGDFEKKVTLKFEYLFNQKCSKINPIDFENTSILDEIDKAKKGIINSVRLVTSVMDAVFIYLPYFVIVGIYLYNIKPSLIIIILVIFLPSLIAQIVKGKLFYNLEDTIAPIRREYNYYEQCITSREYFKETRILGAYQYFNKLYSKTLVILNQKNFKVKKKSTFMELKLKVITISGYLITLILLTNNVLNGSITIGTFGAVLASYQLLTNMMNEFISITIGKVMKESGSVRNFVIFLEQPEKSGDKITIDSAPEIIVDHASFNYPNRNEEAISDVSLVVHSGETVAIVGENGAGKSTFVKLISGLYLPSKGKVSIGGYDTSEIDTSHLFMNISSVFQNYQKYKISLEDNVAISDTETVIDENRVECALNMADLNITNEVFSDGYKTILSKEFDGTDLSGGQWQRIAIARGLYKNHNMILLDEPTAAIDPNEETIIYQKFKEISKGKTSFIVTHRLGAAKIADRILVFSDGQILQDGTHNALINTEGKYRDMFYAQSKWYN</sequence>
<feature type="transmembrane region" description="Helical" evidence="7">
    <location>
        <begin position="172"/>
        <end position="189"/>
    </location>
</feature>
<feature type="transmembrane region" description="Helical" evidence="7">
    <location>
        <begin position="36"/>
        <end position="53"/>
    </location>
</feature>
<dbReference type="EMBL" id="FRCP01000009">
    <property type="protein sequence ID" value="SHM36128.1"/>
    <property type="molecule type" value="Genomic_DNA"/>
</dbReference>
<dbReference type="GO" id="GO:0034040">
    <property type="term" value="F:ATPase-coupled lipid transmembrane transporter activity"/>
    <property type="evidence" value="ECO:0007669"/>
    <property type="project" value="TreeGrafter"/>
</dbReference>
<dbReference type="RefSeq" id="WP_073285933.1">
    <property type="nucleotide sequence ID" value="NZ_FRCP01000009.1"/>
</dbReference>
<dbReference type="PANTHER" id="PTHR24221">
    <property type="entry name" value="ATP-BINDING CASSETTE SUB-FAMILY B"/>
    <property type="match status" value="1"/>
</dbReference>
<keyword evidence="11" id="KW-1185">Reference proteome</keyword>
<comment type="subcellular location">
    <subcellularLocation>
        <location evidence="1">Cell membrane</location>
        <topology evidence="1">Multi-pass membrane protein</topology>
    </subcellularLocation>
</comment>
<feature type="domain" description="ABC transporter" evidence="8">
    <location>
        <begin position="348"/>
        <end position="587"/>
    </location>
</feature>
<dbReference type="Pfam" id="PF00005">
    <property type="entry name" value="ABC_tran"/>
    <property type="match status" value="1"/>
</dbReference>
<dbReference type="InterPro" id="IPR039421">
    <property type="entry name" value="Type_1_exporter"/>
</dbReference>
<dbReference type="GO" id="GO:0140359">
    <property type="term" value="F:ABC-type transporter activity"/>
    <property type="evidence" value="ECO:0007669"/>
    <property type="project" value="InterPro"/>
</dbReference>
<dbReference type="GO" id="GO:0016887">
    <property type="term" value="F:ATP hydrolysis activity"/>
    <property type="evidence" value="ECO:0007669"/>
    <property type="project" value="InterPro"/>
</dbReference>
<proteinExistence type="predicted"/>
<dbReference type="CDD" id="cd03228">
    <property type="entry name" value="ABCC_MRP_Like"/>
    <property type="match status" value="1"/>
</dbReference>
<evidence type="ECO:0000256" key="5">
    <source>
        <dbReference type="ARBA" id="ARBA00022989"/>
    </source>
</evidence>
<dbReference type="InterPro" id="IPR036640">
    <property type="entry name" value="ABC1_TM_sf"/>
</dbReference>
<evidence type="ECO:0000256" key="7">
    <source>
        <dbReference type="SAM" id="Phobius"/>
    </source>
</evidence>
<evidence type="ECO:0000256" key="3">
    <source>
        <dbReference type="ARBA" id="ARBA00022741"/>
    </source>
</evidence>
<dbReference type="GO" id="GO:0005886">
    <property type="term" value="C:plasma membrane"/>
    <property type="evidence" value="ECO:0007669"/>
    <property type="project" value="UniProtKB-SubCell"/>
</dbReference>
<evidence type="ECO:0000256" key="2">
    <source>
        <dbReference type="ARBA" id="ARBA00022692"/>
    </source>
</evidence>
<keyword evidence="6 7" id="KW-0472">Membrane</keyword>
<evidence type="ECO:0000256" key="6">
    <source>
        <dbReference type="ARBA" id="ARBA00023136"/>
    </source>
</evidence>
<dbReference type="InterPro" id="IPR003593">
    <property type="entry name" value="AAA+_ATPase"/>
</dbReference>
<dbReference type="PROSITE" id="PS50929">
    <property type="entry name" value="ABC_TM1F"/>
    <property type="match status" value="1"/>
</dbReference>
<feature type="transmembrane region" description="Helical" evidence="7">
    <location>
        <begin position="143"/>
        <end position="166"/>
    </location>
</feature>
<protein>
    <submittedName>
        <fullName evidence="10">ATP-binding cassette, subfamily B</fullName>
    </submittedName>
</protein>
<dbReference type="STRING" id="1120996.SAMN02746066_01678"/>
<gene>
    <name evidence="10" type="ORF">SAMN02746066_01678</name>
</gene>
<feature type="transmembrane region" description="Helical" evidence="7">
    <location>
        <begin position="73"/>
        <end position="94"/>
    </location>
</feature>
<dbReference type="PROSITE" id="PS50893">
    <property type="entry name" value="ABC_TRANSPORTER_2"/>
    <property type="match status" value="1"/>
</dbReference>
<evidence type="ECO:0000256" key="4">
    <source>
        <dbReference type="ARBA" id="ARBA00022840"/>
    </source>
</evidence>
<feature type="domain" description="ABC transmembrane type-1" evidence="9">
    <location>
        <begin position="143"/>
        <end position="310"/>
    </location>
</feature>
<dbReference type="SMART" id="SM00382">
    <property type="entry name" value="AAA"/>
    <property type="match status" value="1"/>
</dbReference>
<dbReference type="Gene3D" id="3.40.50.300">
    <property type="entry name" value="P-loop containing nucleotide triphosphate hydrolases"/>
    <property type="match status" value="1"/>
</dbReference>
<name>A0A1M7I660_9FIRM</name>
<organism evidence="10 11">
    <name type="scientific">Anaerosporobacter mobilis DSM 15930</name>
    <dbReference type="NCBI Taxonomy" id="1120996"/>
    <lineage>
        <taxon>Bacteria</taxon>
        <taxon>Bacillati</taxon>
        <taxon>Bacillota</taxon>
        <taxon>Clostridia</taxon>
        <taxon>Lachnospirales</taxon>
        <taxon>Lachnospiraceae</taxon>
        <taxon>Anaerosporobacter</taxon>
    </lineage>
</organism>
<feature type="transmembrane region" description="Helical" evidence="7">
    <location>
        <begin position="12"/>
        <end position="29"/>
    </location>
</feature>
<evidence type="ECO:0000313" key="11">
    <source>
        <dbReference type="Proteomes" id="UP000184038"/>
    </source>
</evidence>
<dbReference type="InterPro" id="IPR017871">
    <property type="entry name" value="ABC_transporter-like_CS"/>
</dbReference>
<keyword evidence="5 7" id="KW-1133">Transmembrane helix</keyword>
<dbReference type="SUPFAM" id="SSF52540">
    <property type="entry name" value="P-loop containing nucleoside triphosphate hydrolases"/>
    <property type="match status" value="1"/>
</dbReference>
<accession>A0A1M7I660</accession>
<keyword evidence="3" id="KW-0547">Nucleotide-binding</keyword>
<keyword evidence="4 10" id="KW-0067">ATP-binding</keyword>
<dbReference type="GO" id="GO:0005524">
    <property type="term" value="F:ATP binding"/>
    <property type="evidence" value="ECO:0007669"/>
    <property type="project" value="UniProtKB-KW"/>
</dbReference>
<evidence type="ECO:0000259" key="8">
    <source>
        <dbReference type="PROSITE" id="PS50893"/>
    </source>
</evidence>
<dbReference type="PROSITE" id="PS00211">
    <property type="entry name" value="ABC_TRANSPORTER_1"/>
    <property type="match status" value="1"/>
</dbReference>
<dbReference type="SUPFAM" id="SSF90123">
    <property type="entry name" value="ABC transporter transmembrane region"/>
    <property type="match status" value="1"/>
</dbReference>